<keyword evidence="3" id="KW-1185">Reference proteome</keyword>
<accession>A0A1E3VW48</accession>
<evidence type="ECO:0000313" key="2">
    <source>
        <dbReference type="EMBL" id="ODR97501.1"/>
    </source>
</evidence>
<dbReference type="InterPro" id="IPR001602">
    <property type="entry name" value="UPF0047_YjbQ-like"/>
</dbReference>
<dbReference type="PANTHER" id="PTHR30615">
    <property type="entry name" value="UNCHARACTERIZED PROTEIN YJBQ-RELATED"/>
    <property type="match status" value="1"/>
</dbReference>
<dbReference type="PANTHER" id="PTHR30615:SF8">
    <property type="entry name" value="UPF0047 PROTEIN C4A8.02C"/>
    <property type="match status" value="1"/>
</dbReference>
<dbReference type="InterPro" id="IPR035917">
    <property type="entry name" value="YjbQ-like_sf"/>
</dbReference>
<gene>
    <name evidence="2" type="ORF">AUC70_00280</name>
</gene>
<sequence>MEERSHVLTVPTRGKGFVNFTRAVAAWLESIRAQGGLLTVFVTHTSASLTIQENADPNVRVDLLDALERLAPEDHPYVHHEEGPDDMPSHIKSMLTSVSLSIPVREGAMTLGIWQGVYLIEHRTSPNKRQVVLSYIGRVGE</sequence>
<comment type="caution">
    <text evidence="2">The sequence shown here is derived from an EMBL/GenBank/DDBJ whole genome shotgun (WGS) entry which is preliminary data.</text>
</comment>
<proteinExistence type="inferred from homology"/>
<dbReference type="Pfam" id="PF01894">
    <property type="entry name" value="YjbQ"/>
    <property type="match status" value="1"/>
</dbReference>
<dbReference type="EMBL" id="LPWE01000001">
    <property type="protein sequence ID" value="ODR97501.1"/>
    <property type="molecule type" value="Genomic_DNA"/>
</dbReference>
<comment type="similarity">
    <text evidence="1">Belongs to the UPF0047 family.</text>
</comment>
<dbReference type="SUPFAM" id="SSF111038">
    <property type="entry name" value="YjbQ-like"/>
    <property type="match status" value="1"/>
</dbReference>
<evidence type="ECO:0000256" key="1">
    <source>
        <dbReference type="ARBA" id="ARBA00005534"/>
    </source>
</evidence>
<name>A0A1E3VW48_9HYPH</name>
<dbReference type="Proteomes" id="UP000094172">
    <property type="component" value="Unassembled WGS sequence"/>
</dbReference>
<protein>
    <submittedName>
        <fullName evidence="2">Secondary thiamine-phosphate synthase enzyme</fullName>
    </submittedName>
</protein>
<dbReference type="AlphaFoldDB" id="A0A1E3VW48"/>
<evidence type="ECO:0000313" key="3">
    <source>
        <dbReference type="Proteomes" id="UP000094172"/>
    </source>
</evidence>
<dbReference type="NCBIfam" id="TIGR00149">
    <property type="entry name" value="TIGR00149_YjbQ"/>
    <property type="match status" value="1"/>
</dbReference>
<dbReference type="PIRSF" id="PIRSF004681">
    <property type="entry name" value="UCP004681"/>
    <property type="match status" value="1"/>
</dbReference>
<dbReference type="STRING" id="1774970.AUC70_00280"/>
<reference evidence="2 3" key="1">
    <citation type="journal article" date="2016" name="Environ. Microbiol.">
        <title>New Methyloceanibacter diversity from North Sea sediments includes methanotroph containing solely the soluble methane monooxygenase.</title>
        <authorList>
            <person name="Vekeman B."/>
            <person name="Kerckhof F.M."/>
            <person name="Cremers G."/>
            <person name="de Vos P."/>
            <person name="Vandamme P."/>
            <person name="Boon N."/>
            <person name="Op den Camp H.J."/>
            <person name="Heylen K."/>
        </authorList>
    </citation>
    <scope>NUCLEOTIDE SEQUENCE [LARGE SCALE GENOMIC DNA]</scope>
    <source>
        <strain evidence="2 3">R-67176</strain>
    </source>
</reference>
<organism evidence="2 3">
    <name type="scientific">Methyloceanibacter stevinii</name>
    <dbReference type="NCBI Taxonomy" id="1774970"/>
    <lineage>
        <taxon>Bacteria</taxon>
        <taxon>Pseudomonadati</taxon>
        <taxon>Pseudomonadota</taxon>
        <taxon>Alphaproteobacteria</taxon>
        <taxon>Hyphomicrobiales</taxon>
        <taxon>Hyphomicrobiaceae</taxon>
        <taxon>Methyloceanibacter</taxon>
    </lineage>
</organism>
<dbReference type="Gene3D" id="2.60.120.460">
    <property type="entry name" value="YjbQ-like"/>
    <property type="match status" value="1"/>
</dbReference>